<dbReference type="KEGG" id="vg:2846141"/>
<gene>
    <name evidence="2" type="primary">pas74</name>
</gene>
<feature type="region of interest" description="Disordered" evidence="1">
    <location>
        <begin position="54"/>
        <end position="76"/>
    </location>
</feature>
<reference evidence="2 3" key="1">
    <citation type="journal article" date="2004" name="Virus Genes">
        <title>The genome of phiAsp2, an actinoplanes infecting phage.</title>
        <authorList>
            <person name="Jarling M."/>
            <person name="Bartkowiak K."/>
            <person name="Pape H."/>
            <person name="Meinhardt F."/>
        </authorList>
    </citation>
    <scope>NUCLEOTIDE SEQUENCE</scope>
</reference>
<sequence length="76" mass="8476">MSAGYMRRCAGKDRHEDRAAASGARARLAASAAMRVDQFTVYRCDQCLGWHVGGAGRSFQTRTRNGKRANKRMRGR</sequence>
<name>Q6J7V7_9CAUD</name>
<dbReference type="RefSeq" id="YP_024860.1">
    <property type="nucleotide sequence ID" value="NC_005885.1"/>
</dbReference>
<evidence type="ECO:0000313" key="2">
    <source>
        <dbReference type="EMBL" id="AAT36822.1"/>
    </source>
</evidence>
<keyword evidence="3" id="KW-1185">Reference proteome</keyword>
<dbReference type="EMBL" id="AY576796">
    <property type="protein sequence ID" value="AAT36822.1"/>
    <property type="molecule type" value="Genomic_DNA"/>
</dbReference>
<dbReference type="Proteomes" id="UP000001245">
    <property type="component" value="Segment"/>
</dbReference>
<protein>
    <submittedName>
        <fullName evidence="2">Pas74</fullName>
    </submittedName>
</protein>
<proteinExistence type="predicted"/>
<organism evidence="2 3">
    <name type="scientific">Actinoplanes phage phiAsp2</name>
    <dbReference type="NCBI Taxonomy" id="279303"/>
    <lineage>
        <taxon>Viruses</taxon>
        <taxon>Duplodnaviria</taxon>
        <taxon>Heunggongvirae</taxon>
        <taxon>Uroviricota</taxon>
        <taxon>Caudoviricetes</taxon>
        <taxon>Aspduovirus</taxon>
        <taxon>Aspduovirus Asp2</taxon>
    </lineage>
</organism>
<evidence type="ECO:0000256" key="1">
    <source>
        <dbReference type="SAM" id="MobiDB-lite"/>
    </source>
</evidence>
<feature type="compositionally biased region" description="Basic residues" evidence="1">
    <location>
        <begin position="64"/>
        <end position="76"/>
    </location>
</feature>
<dbReference type="GeneID" id="2846141"/>
<accession>Q6J7V7</accession>
<evidence type="ECO:0000313" key="3">
    <source>
        <dbReference type="Proteomes" id="UP000001245"/>
    </source>
</evidence>